<evidence type="ECO:0000313" key="2">
    <source>
        <dbReference type="EMBL" id="MCY1083558.1"/>
    </source>
</evidence>
<proteinExistence type="predicted"/>
<sequence length="67" mass="7380">MSSFKEAWKFTQSGPHSGEPGGTLYTNLGYYLNYGLSPDGARQWEKALHTELGEKLSPTPAKSPHAR</sequence>
<reference evidence="2 3" key="1">
    <citation type="submission" date="2022-11" db="EMBL/GenBank/DDBJ databases">
        <title>Minimal conservation of predation-associated metabolite biosynthetic gene clusters underscores biosynthetic potential of Myxococcota including descriptions for ten novel species: Archangium lansinium sp. nov., Myxococcus landrumus sp. nov., Nannocystis bai.</title>
        <authorList>
            <person name="Ahearne A."/>
            <person name="Stevens C."/>
            <person name="Phillips K."/>
        </authorList>
    </citation>
    <scope>NUCLEOTIDE SEQUENCE [LARGE SCALE GENOMIC DNA]</scope>
    <source>
        <strain evidence="2 3">MIWBW</strain>
    </source>
</reference>
<comment type="caution">
    <text evidence="2">The sequence shown here is derived from an EMBL/GenBank/DDBJ whole genome shotgun (WGS) entry which is preliminary data.</text>
</comment>
<gene>
    <name evidence="2" type="ORF">OV287_54880</name>
</gene>
<feature type="region of interest" description="Disordered" evidence="1">
    <location>
        <begin position="1"/>
        <end position="21"/>
    </location>
</feature>
<evidence type="ECO:0000313" key="3">
    <source>
        <dbReference type="Proteomes" id="UP001207654"/>
    </source>
</evidence>
<accession>A0ABT4APC8</accession>
<organism evidence="2 3">
    <name type="scientific">Archangium lansingense</name>
    <dbReference type="NCBI Taxonomy" id="2995310"/>
    <lineage>
        <taxon>Bacteria</taxon>
        <taxon>Pseudomonadati</taxon>
        <taxon>Myxococcota</taxon>
        <taxon>Myxococcia</taxon>
        <taxon>Myxococcales</taxon>
        <taxon>Cystobacterineae</taxon>
        <taxon>Archangiaceae</taxon>
        <taxon>Archangium</taxon>
    </lineage>
</organism>
<protein>
    <submittedName>
        <fullName evidence="2">Uncharacterized protein</fullName>
    </submittedName>
</protein>
<dbReference type="Proteomes" id="UP001207654">
    <property type="component" value="Unassembled WGS sequence"/>
</dbReference>
<keyword evidence="3" id="KW-1185">Reference proteome</keyword>
<evidence type="ECO:0000256" key="1">
    <source>
        <dbReference type="SAM" id="MobiDB-lite"/>
    </source>
</evidence>
<name>A0ABT4APC8_9BACT</name>
<dbReference type="RefSeq" id="WP_267542082.1">
    <property type="nucleotide sequence ID" value="NZ_JAPNKA010000001.1"/>
</dbReference>
<dbReference type="EMBL" id="JAPNKA010000001">
    <property type="protein sequence ID" value="MCY1083558.1"/>
    <property type="molecule type" value="Genomic_DNA"/>
</dbReference>